<dbReference type="GeneID" id="54454052"/>
<accession>A0A6A6Z4L8</accession>
<evidence type="ECO:0000313" key="2">
    <source>
        <dbReference type="Proteomes" id="UP000504636"/>
    </source>
</evidence>
<protein>
    <submittedName>
        <fullName evidence="1 3">Uncharacterized protein</fullName>
    </submittedName>
</protein>
<evidence type="ECO:0000313" key="1">
    <source>
        <dbReference type="EMBL" id="KAF2815197.1"/>
    </source>
</evidence>
<reference evidence="3" key="2">
    <citation type="submission" date="2020-04" db="EMBL/GenBank/DDBJ databases">
        <authorList>
            <consortium name="NCBI Genome Project"/>
        </authorList>
    </citation>
    <scope>NUCLEOTIDE SEQUENCE</scope>
    <source>
        <strain evidence="3">CBS 304.34</strain>
    </source>
</reference>
<sequence length="218" mass="24453">MLCPRLQGFEFLDFVLGTLLDGVGSVFYPETGEPKIGWLPILVFRERQGAGDAGASVRFDDCGVRGKRVSWLFQSCRCRRRWIPRGDGLEEALDAGRRAANRFLMKRKCAAGLGGLSVMKFRQTSPENVVWHSTRIECGCLETGWARHREASWQVVPSSSCPVPWFIHHFLCLSPPLTRTQETTVFARLLRPKSSPFRLFSTLSPPGEIPFAQPNSGN</sequence>
<organism evidence="1">
    <name type="scientific">Mytilinidion resinicola</name>
    <dbReference type="NCBI Taxonomy" id="574789"/>
    <lineage>
        <taxon>Eukaryota</taxon>
        <taxon>Fungi</taxon>
        <taxon>Dikarya</taxon>
        <taxon>Ascomycota</taxon>
        <taxon>Pezizomycotina</taxon>
        <taxon>Dothideomycetes</taxon>
        <taxon>Pleosporomycetidae</taxon>
        <taxon>Mytilinidiales</taxon>
        <taxon>Mytilinidiaceae</taxon>
        <taxon>Mytilinidion</taxon>
    </lineage>
</organism>
<name>A0A6A6Z4L8_9PEZI</name>
<keyword evidence="2" id="KW-1185">Reference proteome</keyword>
<reference evidence="3" key="3">
    <citation type="submission" date="2025-04" db="UniProtKB">
        <authorList>
            <consortium name="RefSeq"/>
        </authorList>
    </citation>
    <scope>IDENTIFICATION</scope>
    <source>
        <strain evidence="3">CBS 304.34</strain>
    </source>
</reference>
<proteinExistence type="predicted"/>
<dbReference type="AlphaFoldDB" id="A0A6A6Z4L8"/>
<evidence type="ECO:0000313" key="3">
    <source>
        <dbReference type="RefSeq" id="XP_033582161.1"/>
    </source>
</evidence>
<gene>
    <name evidence="1 3" type="ORF">BDZ99DRAFT_192022</name>
</gene>
<dbReference type="EMBL" id="MU003694">
    <property type="protein sequence ID" value="KAF2815197.1"/>
    <property type="molecule type" value="Genomic_DNA"/>
</dbReference>
<reference evidence="1 3" key="1">
    <citation type="journal article" date="2020" name="Stud. Mycol.">
        <title>101 Dothideomycetes genomes: a test case for predicting lifestyles and emergence of pathogens.</title>
        <authorList>
            <person name="Haridas S."/>
            <person name="Albert R."/>
            <person name="Binder M."/>
            <person name="Bloem J."/>
            <person name="Labutti K."/>
            <person name="Salamov A."/>
            <person name="Andreopoulos B."/>
            <person name="Baker S."/>
            <person name="Barry K."/>
            <person name="Bills G."/>
            <person name="Bluhm B."/>
            <person name="Cannon C."/>
            <person name="Castanera R."/>
            <person name="Culley D."/>
            <person name="Daum C."/>
            <person name="Ezra D."/>
            <person name="Gonzalez J."/>
            <person name="Henrissat B."/>
            <person name="Kuo A."/>
            <person name="Liang C."/>
            <person name="Lipzen A."/>
            <person name="Lutzoni F."/>
            <person name="Magnuson J."/>
            <person name="Mondo S."/>
            <person name="Nolan M."/>
            <person name="Ohm R."/>
            <person name="Pangilinan J."/>
            <person name="Park H.-J."/>
            <person name="Ramirez L."/>
            <person name="Alfaro M."/>
            <person name="Sun H."/>
            <person name="Tritt A."/>
            <person name="Yoshinaga Y."/>
            <person name="Zwiers L.-H."/>
            <person name="Turgeon B."/>
            <person name="Goodwin S."/>
            <person name="Spatafora J."/>
            <person name="Crous P."/>
            <person name="Grigoriev I."/>
        </authorList>
    </citation>
    <scope>NUCLEOTIDE SEQUENCE</scope>
    <source>
        <strain evidence="1 3">CBS 304.34</strain>
    </source>
</reference>
<dbReference type="Proteomes" id="UP000504636">
    <property type="component" value="Unplaced"/>
</dbReference>
<dbReference type="RefSeq" id="XP_033582161.1">
    <property type="nucleotide sequence ID" value="XM_033713159.1"/>
</dbReference>